<evidence type="ECO:0000313" key="5">
    <source>
        <dbReference type="Proteomes" id="UP000309788"/>
    </source>
</evidence>
<feature type="domain" description="Peptidase M56" evidence="3">
    <location>
        <begin position="28"/>
        <end position="306"/>
    </location>
</feature>
<dbReference type="PANTHER" id="PTHR34978">
    <property type="entry name" value="POSSIBLE SENSOR-TRANSDUCER PROTEIN BLAR"/>
    <property type="match status" value="1"/>
</dbReference>
<dbReference type="RefSeq" id="WP_138283396.1">
    <property type="nucleotide sequence ID" value="NZ_BMGE01000006.1"/>
</dbReference>
<keyword evidence="2" id="KW-0812">Transmembrane</keyword>
<sequence>MKIISSLLSDSVVSAFGWTLVHSVWQGTLLMIVAAVVFYFSRRYSAHARYITGVSFLLAQLIASGITFGYYNLKSSPALLAKNILNNNVSLNSAAAFKSIAHELPATLKFQLWLSAHLHELVICWLIGAGILLLRFAGGWIFTERLRSQANIIMDKEWRARFGIITAKMNISRIIEFKESARILTPMVIGAFNPVVLIPIGLLTGFSTAQVEAILAHELAHIRRNDYLINLMQSFVEVIFFFHPAIWWLSDRIRMEREHCCDDIALRVCGDKMSLAHALVKVAEWQSSPELAMAFASKKPLLLQRIQRVLGVKPKSTGNFINLPVILLAAGMIVGLSVYAVAQKTENKEKVKTAKPVSPKQSVSTEENVDEEEIAEVNEDPEEVEMEMPEEIDIDFDLSEFSFDFDNDSLNQKMGEFHRRMQALQSEMEPFQRRMEDLNLEMEKQRFEVERFEREIQKIEWKKQRVAEARSELMEKRSAVFENNFESGKAKSNEADLEKQLADFEQQIKAHEQNIAELNSQISASRKEALNAEEPLHKLEREMQEINGKMEEIGRRMEVESREMEKLEMAFAPKPPRPPKPARAPQAKIKKAPKPAPVPVAPTPPPAPPVR</sequence>
<keyword evidence="5" id="KW-1185">Reference proteome</keyword>
<dbReference type="PANTHER" id="PTHR34978:SF3">
    <property type="entry name" value="SLR0241 PROTEIN"/>
    <property type="match status" value="1"/>
</dbReference>
<feature type="region of interest" description="Disordered" evidence="1">
    <location>
        <begin position="568"/>
        <end position="611"/>
    </location>
</feature>
<feature type="transmembrane region" description="Helical" evidence="2">
    <location>
        <begin position="118"/>
        <end position="142"/>
    </location>
</feature>
<feature type="transmembrane region" description="Helical" evidence="2">
    <location>
        <begin position="320"/>
        <end position="342"/>
    </location>
</feature>
<comment type="caution">
    <text evidence="4">The sequence shown here is derived from an EMBL/GenBank/DDBJ whole genome shotgun (WGS) entry which is preliminary data.</text>
</comment>
<feature type="compositionally biased region" description="Pro residues" evidence="1">
    <location>
        <begin position="594"/>
        <end position="611"/>
    </location>
</feature>
<dbReference type="OrthoDB" id="15218at2"/>
<evidence type="ECO:0000256" key="2">
    <source>
        <dbReference type="SAM" id="Phobius"/>
    </source>
</evidence>
<feature type="transmembrane region" description="Helical" evidence="2">
    <location>
        <begin position="183"/>
        <end position="207"/>
    </location>
</feature>
<evidence type="ECO:0000313" key="4">
    <source>
        <dbReference type="EMBL" id="TLU90046.1"/>
    </source>
</evidence>
<gene>
    <name evidence="4" type="ORF">FEM55_21245</name>
</gene>
<feature type="transmembrane region" description="Helical" evidence="2">
    <location>
        <begin position="15"/>
        <end position="38"/>
    </location>
</feature>
<feature type="transmembrane region" description="Helical" evidence="2">
    <location>
        <begin position="227"/>
        <end position="249"/>
    </location>
</feature>
<dbReference type="CDD" id="cd07341">
    <property type="entry name" value="M56_BlaR1_MecR1_like"/>
    <property type="match status" value="1"/>
</dbReference>
<feature type="region of interest" description="Disordered" evidence="1">
    <location>
        <begin position="352"/>
        <end position="376"/>
    </location>
</feature>
<feature type="transmembrane region" description="Helical" evidence="2">
    <location>
        <begin position="50"/>
        <end position="71"/>
    </location>
</feature>
<dbReference type="Gene3D" id="3.30.2010.10">
    <property type="entry name" value="Metalloproteases ('zincins'), catalytic domain"/>
    <property type="match status" value="1"/>
</dbReference>
<organism evidence="4 5">
    <name type="scientific">Dyadobacter sediminis</name>
    <dbReference type="NCBI Taxonomy" id="1493691"/>
    <lineage>
        <taxon>Bacteria</taxon>
        <taxon>Pseudomonadati</taxon>
        <taxon>Bacteroidota</taxon>
        <taxon>Cytophagia</taxon>
        <taxon>Cytophagales</taxon>
        <taxon>Spirosomataceae</taxon>
        <taxon>Dyadobacter</taxon>
    </lineage>
</organism>
<protein>
    <recommendedName>
        <fullName evidence="3">Peptidase M56 domain-containing protein</fullName>
    </recommendedName>
</protein>
<keyword evidence="2" id="KW-0472">Membrane</keyword>
<evidence type="ECO:0000256" key="1">
    <source>
        <dbReference type="SAM" id="MobiDB-lite"/>
    </source>
</evidence>
<dbReference type="Proteomes" id="UP000309788">
    <property type="component" value="Unassembled WGS sequence"/>
</dbReference>
<dbReference type="Pfam" id="PF05569">
    <property type="entry name" value="Peptidase_M56"/>
    <property type="match status" value="1"/>
</dbReference>
<dbReference type="AlphaFoldDB" id="A0A5R9K810"/>
<name>A0A5R9K810_9BACT</name>
<keyword evidence="2" id="KW-1133">Transmembrane helix</keyword>
<feature type="compositionally biased region" description="Pro residues" evidence="1">
    <location>
        <begin position="573"/>
        <end position="582"/>
    </location>
</feature>
<dbReference type="EMBL" id="VCEI01000029">
    <property type="protein sequence ID" value="TLU90046.1"/>
    <property type="molecule type" value="Genomic_DNA"/>
</dbReference>
<dbReference type="Gene3D" id="1.10.287.1490">
    <property type="match status" value="1"/>
</dbReference>
<proteinExistence type="predicted"/>
<evidence type="ECO:0000259" key="3">
    <source>
        <dbReference type="Pfam" id="PF05569"/>
    </source>
</evidence>
<dbReference type="InterPro" id="IPR008756">
    <property type="entry name" value="Peptidase_M56"/>
</dbReference>
<reference evidence="4 5" key="1">
    <citation type="submission" date="2019-05" db="EMBL/GenBank/DDBJ databases">
        <authorList>
            <person name="Qu J.-H."/>
        </authorList>
    </citation>
    <scope>NUCLEOTIDE SEQUENCE [LARGE SCALE GENOMIC DNA]</scope>
    <source>
        <strain evidence="4 5">Z12</strain>
    </source>
</reference>
<dbReference type="InterPro" id="IPR052173">
    <property type="entry name" value="Beta-lactam_resp_regulator"/>
</dbReference>
<accession>A0A5R9K810</accession>
<feature type="compositionally biased region" description="Acidic residues" evidence="1">
    <location>
        <begin position="367"/>
        <end position="376"/>
    </location>
</feature>